<evidence type="ECO:0000313" key="2">
    <source>
        <dbReference type="Proteomes" id="UP001375240"/>
    </source>
</evidence>
<proteinExistence type="predicted"/>
<name>A0AAV9V1U9_9PEZI</name>
<accession>A0AAV9V1U9</accession>
<organism evidence="1 2">
    <name type="scientific">Orbilia brochopaga</name>
    <dbReference type="NCBI Taxonomy" id="3140254"/>
    <lineage>
        <taxon>Eukaryota</taxon>
        <taxon>Fungi</taxon>
        <taxon>Dikarya</taxon>
        <taxon>Ascomycota</taxon>
        <taxon>Pezizomycotina</taxon>
        <taxon>Orbiliomycetes</taxon>
        <taxon>Orbiliales</taxon>
        <taxon>Orbiliaceae</taxon>
        <taxon>Orbilia</taxon>
    </lineage>
</organism>
<protein>
    <submittedName>
        <fullName evidence="1">Uncharacterized protein</fullName>
    </submittedName>
</protein>
<comment type="caution">
    <text evidence="1">The sequence shown here is derived from an EMBL/GenBank/DDBJ whole genome shotgun (WGS) entry which is preliminary data.</text>
</comment>
<gene>
    <name evidence="1" type="ORF">TWF696_004737</name>
</gene>
<reference evidence="1 2" key="1">
    <citation type="submission" date="2019-10" db="EMBL/GenBank/DDBJ databases">
        <authorList>
            <person name="Palmer J.M."/>
        </authorList>
    </citation>
    <scope>NUCLEOTIDE SEQUENCE [LARGE SCALE GENOMIC DNA]</scope>
    <source>
        <strain evidence="1 2">TWF696</strain>
    </source>
</reference>
<dbReference type="Proteomes" id="UP001375240">
    <property type="component" value="Unassembled WGS sequence"/>
</dbReference>
<evidence type="ECO:0000313" key="1">
    <source>
        <dbReference type="EMBL" id="KAK6352734.1"/>
    </source>
</evidence>
<dbReference type="EMBL" id="JAVHNQ010000003">
    <property type="protein sequence ID" value="KAK6352734.1"/>
    <property type="molecule type" value="Genomic_DNA"/>
</dbReference>
<keyword evidence="2" id="KW-1185">Reference proteome</keyword>
<sequence length="133" mass="14346">MVLIGQPPALKKILCLLNEVDQVITGVLNDLAGSEKWSEGPWPNGQRKIGDEHEEVPGKEVEYVVLASSLVDHPAAICPGTFEGHYEPWTSRTLLFGVGNEIQLEALNHSGITESLATGNIRMLVASGQSGSW</sequence>
<dbReference type="AlphaFoldDB" id="A0AAV9V1U9"/>